<keyword evidence="2" id="KW-1185">Reference proteome</keyword>
<sequence length="66" mass="6899">MRALAATLGIFTVAVLILATCLAVALGALLAQQTAWAWLWGIMTDFAAPTAAQARAEGWQAIAEKV</sequence>
<dbReference type="EMBL" id="WMIF01000058">
    <property type="protein sequence ID" value="MTH36648.1"/>
    <property type="molecule type" value="Genomic_DNA"/>
</dbReference>
<dbReference type="AlphaFoldDB" id="A0A844HBH7"/>
<dbReference type="Proteomes" id="UP000442533">
    <property type="component" value="Unassembled WGS sequence"/>
</dbReference>
<organism evidence="1 2">
    <name type="scientific">Paracoccus limosus</name>
    <dbReference type="NCBI Taxonomy" id="913252"/>
    <lineage>
        <taxon>Bacteria</taxon>
        <taxon>Pseudomonadati</taxon>
        <taxon>Pseudomonadota</taxon>
        <taxon>Alphaproteobacteria</taxon>
        <taxon>Rhodobacterales</taxon>
        <taxon>Paracoccaceae</taxon>
        <taxon>Paracoccus</taxon>
    </lineage>
</organism>
<protein>
    <submittedName>
        <fullName evidence="1">Uncharacterized protein</fullName>
    </submittedName>
</protein>
<accession>A0A844HBH7</accession>
<reference evidence="1 2" key="1">
    <citation type="submission" date="2019-11" db="EMBL/GenBank/DDBJ databases">
        <authorList>
            <person name="Dong K."/>
        </authorList>
    </citation>
    <scope>NUCLEOTIDE SEQUENCE [LARGE SCALE GENOMIC DNA]</scope>
    <source>
        <strain evidence="1 2">JCM 17370</strain>
    </source>
</reference>
<evidence type="ECO:0000313" key="2">
    <source>
        <dbReference type="Proteomes" id="UP000442533"/>
    </source>
</evidence>
<evidence type="ECO:0000313" key="1">
    <source>
        <dbReference type="EMBL" id="MTH36648.1"/>
    </source>
</evidence>
<proteinExistence type="predicted"/>
<name>A0A844HBH7_9RHOB</name>
<comment type="caution">
    <text evidence="1">The sequence shown here is derived from an EMBL/GenBank/DDBJ whole genome shotgun (WGS) entry which is preliminary data.</text>
</comment>
<gene>
    <name evidence="1" type="ORF">GL279_18930</name>
</gene>
<dbReference type="RefSeq" id="WP_155066142.1">
    <property type="nucleotide sequence ID" value="NZ_WMIF01000058.1"/>
</dbReference>